<evidence type="ECO:0000256" key="8">
    <source>
        <dbReference type="SAM" id="MobiDB-lite"/>
    </source>
</evidence>
<name>A0A9P8AGM3_9ASCO</name>
<protein>
    <recommendedName>
        <fullName evidence="9">Small-subunit processome Utp12 domain-containing protein</fullName>
    </recommendedName>
</protein>
<evidence type="ECO:0000256" key="4">
    <source>
        <dbReference type="ARBA" id="ARBA00022574"/>
    </source>
</evidence>
<dbReference type="SMART" id="SM00320">
    <property type="entry name" value="WD40"/>
    <property type="match status" value="11"/>
</dbReference>
<dbReference type="InterPro" id="IPR011047">
    <property type="entry name" value="Quinoprotein_ADH-like_sf"/>
</dbReference>
<accession>A0A9P8AGM3</accession>
<organism evidence="10 11">
    <name type="scientific">Scheffersomyces spartinae</name>
    <dbReference type="NCBI Taxonomy" id="45513"/>
    <lineage>
        <taxon>Eukaryota</taxon>
        <taxon>Fungi</taxon>
        <taxon>Dikarya</taxon>
        <taxon>Ascomycota</taxon>
        <taxon>Saccharomycotina</taxon>
        <taxon>Pichiomycetes</taxon>
        <taxon>Debaryomycetaceae</taxon>
        <taxon>Scheffersomyces</taxon>
    </lineage>
</organism>
<evidence type="ECO:0000256" key="3">
    <source>
        <dbReference type="ARBA" id="ARBA00022553"/>
    </source>
</evidence>
<dbReference type="GO" id="GO:0000028">
    <property type="term" value="P:ribosomal small subunit assembly"/>
    <property type="evidence" value="ECO:0007669"/>
    <property type="project" value="TreeGrafter"/>
</dbReference>
<dbReference type="SUPFAM" id="SSF50998">
    <property type="entry name" value="Quinoprotein alcohol dehydrogenase-like"/>
    <property type="match status" value="1"/>
</dbReference>
<evidence type="ECO:0000256" key="6">
    <source>
        <dbReference type="ARBA" id="ARBA00023242"/>
    </source>
</evidence>
<feature type="compositionally biased region" description="Acidic residues" evidence="8">
    <location>
        <begin position="872"/>
        <end position="897"/>
    </location>
</feature>
<dbReference type="InterPro" id="IPR001680">
    <property type="entry name" value="WD40_rpt"/>
</dbReference>
<dbReference type="PRINTS" id="PR00320">
    <property type="entry name" value="GPROTEINBRPT"/>
</dbReference>
<feature type="compositionally biased region" description="Acidic residues" evidence="8">
    <location>
        <begin position="914"/>
        <end position="928"/>
    </location>
</feature>
<comment type="subcellular location">
    <subcellularLocation>
        <location evidence="1">Nucleus</location>
        <location evidence="1">Nucleolus</location>
    </subcellularLocation>
</comment>
<comment type="similarity">
    <text evidence="2">Belongs to the WD repeat PWP2 family.</text>
</comment>
<feature type="region of interest" description="Disordered" evidence="8">
    <location>
        <begin position="207"/>
        <end position="238"/>
    </location>
</feature>
<dbReference type="GO" id="GO:0000462">
    <property type="term" value="P:maturation of SSU-rRNA from tricistronic rRNA transcript (SSU-rRNA, 5.8S rRNA, LSU-rRNA)"/>
    <property type="evidence" value="ECO:0007669"/>
    <property type="project" value="TreeGrafter"/>
</dbReference>
<dbReference type="FunFam" id="2.130.10.10:FF:000602">
    <property type="entry name" value="Periodic tryptophan protein 2"/>
    <property type="match status" value="1"/>
</dbReference>
<evidence type="ECO:0000256" key="5">
    <source>
        <dbReference type="ARBA" id="ARBA00022737"/>
    </source>
</evidence>
<dbReference type="SUPFAM" id="SSF50978">
    <property type="entry name" value="WD40 repeat-like"/>
    <property type="match status" value="2"/>
</dbReference>
<feature type="compositionally biased region" description="Acidic residues" evidence="8">
    <location>
        <begin position="211"/>
        <end position="227"/>
    </location>
</feature>
<dbReference type="InterPro" id="IPR020472">
    <property type="entry name" value="WD40_PAC1"/>
</dbReference>
<proteinExistence type="inferred from homology"/>
<dbReference type="Pfam" id="PF04003">
    <property type="entry name" value="Utp12"/>
    <property type="match status" value="1"/>
</dbReference>
<keyword evidence="3" id="KW-0597">Phosphoprotein</keyword>
<feature type="repeat" description="WD" evidence="7">
    <location>
        <begin position="172"/>
        <end position="204"/>
    </location>
</feature>
<feature type="repeat" description="WD" evidence="7">
    <location>
        <begin position="385"/>
        <end position="418"/>
    </location>
</feature>
<gene>
    <name evidence="10" type="ORF">KQ657_002736</name>
</gene>
<keyword evidence="4 7" id="KW-0853">WD repeat</keyword>
<dbReference type="GeneID" id="66116110"/>
<evidence type="ECO:0000256" key="1">
    <source>
        <dbReference type="ARBA" id="ARBA00004604"/>
    </source>
</evidence>
<dbReference type="PANTHER" id="PTHR19858:SF0">
    <property type="entry name" value="PERIODIC TRYPTOPHAN PROTEIN 2 HOMOLOG"/>
    <property type="match status" value="1"/>
</dbReference>
<feature type="repeat" description="WD" evidence="7">
    <location>
        <begin position="471"/>
        <end position="504"/>
    </location>
</feature>
<comment type="caution">
    <text evidence="10">The sequence shown here is derived from an EMBL/GenBank/DDBJ whole genome shotgun (WGS) entry which is preliminary data.</text>
</comment>
<feature type="region of interest" description="Disordered" evidence="8">
    <location>
        <begin position="861"/>
        <end position="928"/>
    </location>
</feature>
<dbReference type="CDD" id="cd00200">
    <property type="entry name" value="WD40"/>
    <property type="match status" value="1"/>
</dbReference>
<evidence type="ECO:0000313" key="11">
    <source>
        <dbReference type="Proteomes" id="UP000790833"/>
    </source>
</evidence>
<dbReference type="PROSITE" id="PS50294">
    <property type="entry name" value="WD_REPEATS_REGION"/>
    <property type="match status" value="4"/>
</dbReference>
<dbReference type="Proteomes" id="UP000790833">
    <property type="component" value="Unassembled WGS sequence"/>
</dbReference>
<dbReference type="Pfam" id="PF00400">
    <property type="entry name" value="WD40"/>
    <property type="match status" value="5"/>
</dbReference>
<dbReference type="OrthoDB" id="3142434at2759"/>
<evidence type="ECO:0000313" key="10">
    <source>
        <dbReference type="EMBL" id="KAG7191771.1"/>
    </source>
</evidence>
<dbReference type="GO" id="GO:0032040">
    <property type="term" value="C:small-subunit processome"/>
    <property type="evidence" value="ECO:0007669"/>
    <property type="project" value="TreeGrafter"/>
</dbReference>
<reference evidence="10" key="1">
    <citation type="submission" date="2021-03" db="EMBL/GenBank/DDBJ databases">
        <authorList>
            <person name="Palmer J.M."/>
        </authorList>
    </citation>
    <scope>NUCLEOTIDE SEQUENCE</scope>
    <source>
        <strain evidence="10">ARV_011</strain>
    </source>
</reference>
<feature type="repeat" description="WD" evidence="7">
    <location>
        <begin position="128"/>
        <end position="169"/>
    </location>
</feature>
<evidence type="ECO:0000256" key="2">
    <source>
        <dbReference type="ARBA" id="ARBA00010226"/>
    </source>
</evidence>
<dbReference type="PANTHER" id="PTHR19858">
    <property type="entry name" value="WD40 REPEAT PROTEIN"/>
    <property type="match status" value="1"/>
</dbReference>
<evidence type="ECO:0000259" key="9">
    <source>
        <dbReference type="Pfam" id="PF04003"/>
    </source>
</evidence>
<sequence length="928" mass="104543">MKQGTLIFTSDGQRLISPVGNRVSCFDLVQNTSFTFSYEHRRNIACVALNSQETLMLTVDTDGRAILVNFVSRQVLHHFNFGESVTEIKFSPLGEYFAVAAGRFIQVWKVPGLEQDRQFQPFIRHRIYSGHYNDVISVNWSKDSRFFISTSKDMTSKIWSVDLSERDVQFTMAGHRDYVVGAFFNESQDVIYTVSKDGAVFQWEYTVKPGDEEDEDESDSDSDEEMDNGNSEVVKQSKPMSWRITRKDFLHSDAKVQSCCFHSGSHLLVVGLTNGSFRLYDVGTSGSTVGGSDFQLIQQLSMGQNSIDTVSINSSGEWLAFGLSALGQLLVYEWISESYILRQQGHFDTMNKCVYSPDGSRIVTASDDGKIKVWDVASGFCLYTFSEHTSNVTDLVFSKKGNVLFSCSLDGTVRAWDLIRFRNFRVLTAATRVQFTCVAVDPSGEIVVAGSQDLFEVYVWSVQTGQLLDSLQGHEGPISCVSFGAENGVLASSSWDQTVRVWDVFNRGEQVRNEPISVESDVLSLVVRPDGKELAVSTLNGQILGFDIDSTKEKWMIDVKRDIQQGRYLEDRFESKNSARGKNFTTISYSFDGLSLICGGRNNTIAMYDLANQVLLRRFTVSLNMTINGTQQLLNSSRIGQGGESLDLIDRQGEEEEWINRLDNSLPGSHRGGLDERNVRPEIRVNSITYSPTSLSFACASTEGLLLYGVDDSVIFDPYDLDLDVTPELIGELLQEREYLQAIVMAHRLNEWNVLVRVWESISLSDIELVAQGFPVVYLNRMFGFLGELLVKRETHHFEYGLVWIKSLIQWHGKYINQHKAIFSSNVKLLQRWLTRVGKELVSINEKNNYLTTFLQSASTKASESSTQHQQEEEEDVDEDDEEEEGDDDESANDSEFEGWFGAEAKTGIKPFAESEDDSDDDDINIDT</sequence>
<dbReference type="EMBL" id="JAHMUF010000023">
    <property type="protein sequence ID" value="KAG7191771.1"/>
    <property type="molecule type" value="Genomic_DNA"/>
</dbReference>
<dbReference type="PROSITE" id="PS50082">
    <property type="entry name" value="WD_REPEATS_2"/>
    <property type="match status" value="5"/>
</dbReference>
<dbReference type="RefSeq" id="XP_043047323.1">
    <property type="nucleotide sequence ID" value="XM_043193486.1"/>
</dbReference>
<dbReference type="InterPro" id="IPR019775">
    <property type="entry name" value="WD40_repeat_CS"/>
</dbReference>
<dbReference type="AlphaFoldDB" id="A0A9P8AGM3"/>
<dbReference type="InterPro" id="IPR007148">
    <property type="entry name" value="SSU_processome_Utp12"/>
</dbReference>
<keyword evidence="11" id="KW-1185">Reference proteome</keyword>
<dbReference type="InterPro" id="IPR036322">
    <property type="entry name" value="WD40_repeat_dom_sf"/>
</dbReference>
<dbReference type="Gene3D" id="2.130.10.10">
    <property type="entry name" value="YVTN repeat-like/Quinoprotein amine dehydrogenase"/>
    <property type="match status" value="3"/>
</dbReference>
<feature type="repeat" description="WD" evidence="7">
    <location>
        <begin position="343"/>
        <end position="384"/>
    </location>
</feature>
<evidence type="ECO:0000256" key="7">
    <source>
        <dbReference type="PROSITE-ProRule" id="PRU00221"/>
    </source>
</evidence>
<keyword evidence="6" id="KW-0539">Nucleus</keyword>
<dbReference type="GO" id="GO:0034388">
    <property type="term" value="C:Pwp2p-containing subcomplex of 90S preribosome"/>
    <property type="evidence" value="ECO:0007669"/>
    <property type="project" value="TreeGrafter"/>
</dbReference>
<dbReference type="InterPro" id="IPR015943">
    <property type="entry name" value="WD40/YVTN_repeat-like_dom_sf"/>
</dbReference>
<feature type="domain" description="Small-subunit processome Utp12" evidence="9">
    <location>
        <begin position="750"/>
        <end position="856"/>
    </location>
</feature>
<dbReference type="InterPro" id="IPR027145">
    <property type="entry name" value="PWP2"/>
</dbReference>
<keyword evidence="5" id="KW-0677">Repeat</keyword>
<dbReference type="PROSITE" id="PS00678">
    <property type="entry name" value="WD_REPEATS_1"/>
    <property type="match status" value="3"/>
</dbReference>